<dbReference type="AlphaFoldDB" id="A0A0A9B2U3"/>
<dbReference type="PANTHER" id="PTHR46548">
    <property type="entry name" value="BAH AND TFIIS DOMAIN-CONTAINING PROTEIN-RELATED"/>
    <property type="match status" value="1"/>
</dbReference>
<reference evidence="2" key="2">
    <citation type="journal article" date="2015" name="Data Brief">
        <title>Shoot transcriptome of the giant reed, Arundo donax.</title>
        <authorList>
            <person name="Barrero R.A."/>
            <person name="Guerrero F.D."/>
            <person name="Moolhuijzen P."/>
            <person name="Goolsby J.A."/>
            <person name="Tidwell J."/>
            <person name="Bellgard S.E."/>
            <person name="Bellgard M.I."/>
        </authorList>
    </citation>
    <scope>NUCLEOTIDE SEQUENCE</scope>
    <source>
        <tissue evidence="2">Shoot tissue taken approximately 20 cm above the soil surface</tissue>
    </source>
</reference>
<dbReference type="EMBL" id="GBRH01240229">
    <property type="protein sequence ID" value="JAD57666.1"/>
    <property type="molecule type" value="Transcribed_RNA"/>
</dbReference>
<accession>A0A0A9B2U3</accession>
<dbReference type="PANTHER" id="PTHR46548:SF1">
    <property type="entry name" value="BAH AND TFIIS DOMAIN-CONTAINING PROTEIN-RELATED"/>
    <property type="match status" value="1"/>
</dbReference>
<feature type="region of interest" description="Disordered" evidence="1">
    <location>
        <begin position="1"/>
        <end position="32"/>
    </location>
</feature>
<feature type="compositionally biased region" description="Basic and acidic residues" evidence="1">
    <location>
        <begin position="256"/>
        <end position="270"/>
    </location>
</feature>
<feature type="region of interest" description="Disordered" evidence="1">
    <location>
        <begin position="244"/>
        <end position="277"/>
    </location>
</feature>
<organism evidence="2">
    <name type="scientific">Arundo donax</name>
    <name type="common">Giant reed</name>
    <name type="synonym">Donax arundinaceus</name>
    <dbReference type="NCBI Taxonomy" id="35708"/>
    <lineage>
        <taxon>Eukaryota</taxon>
        <taxon>Viridiplantae</taxon>
        <taxon>Streptophyta</taxon>
        <taxon>Embryophyta</taxon>
        <taxon>Tracheophyta</taxon>
        <taxon>Spermatophyta</taxon>
        <taxon>Magnoliopsida</taxon>
        <taxon>Liliopsida</taxon>
        <taxon>Poales</taxon>
        <taxon>Poaceae</taxon>
        <taxon>PACMAD clade</taxon>
        <taxon>Arundinoideae</taxon>
        <taxon>Arundineae</taxon>
        <taxon>Arundo</taxon>
    </lineage>
</organism>
<evidence type="ECO:0000313" key="2">
    <source>
        <dbReference type="EMBL" id="JAD57666.1"/>
    </source>
</evidence>
<reference evidence="2" key="1">
    <citation type="submission" date="2014-09" db="EMBL/GenBank/DDBJ databases">
        <authorList>
            <person name="Magalhaes I.L.F."/>
            <person name="Oliveira U."/>
            <person name="Santos F.R."/>
            <person name="Vidigal T.H.D.A."/>
            <person name="Brescovit A.D."/>
            <person name="Santos A.J."/>
        </authorList>
    </citation>
    <scope>NUCLEOTIDE SEQUENCE</scope>
    <source>
        <tissue evidence="2">Shoot tissue taken approximately 20 cm above the soil surface</tissue>
    </source>
</reference>
<protein>
    <submittedName>
        <fullName evidence="2">Uncharacterized protein</fullName>
    </submittedName>
</protein>
<sequence>MISSRDFDLNNGPSLDEAGTEPAPRNLPAKNAGSIQFLPQVPGVRMSNSAMSNISPWFVSANPGAPVAIQSFLPARGEQPYPIEAAPGAQRIIASTAESGQFGGDSCRAPVISTSPTMVFHPPAYQYAGFPFTPNVHLQTPGFSIGSTAFANSVPAAVPYFPTISPSLVGPTGALPAQHSRQYAISLPEGSSNSGRDSKRKWGSQVLDLNSGPGSIDADGKDERVPLSVRQNLITSPHAVVEEQGRIYQMPGVATKSKEPDGSWDTERSTYKQLSWQ</sequence>
<name>A0A0A9B2U3_ARUDO</name>
<feature type="region of interest" description="Disordered" evidence="1">
    <location>
        <begin position="187"/>
        <end position="222"/>
    </location>
</feature>
<proteinExistence type="predicted"/>
<evidence type="ECO:0000256" key="1">
    <source>
        <dbReference type="SAM" id="MobiDB-lite"/>
    </source>
</evidence>